<evidence type="ECO:0000313" key="2">
    <source>
        <dbReference type="Proteomes" id="UP000503096"/>
    </source>
</evidence>
<proteinExistence type="predicted"/>
<reference evidence="1 2" key="1">
    <citation type="submission" date="2020-04" db="EMBL/GenBank/DDBJ databases">
        <title>Usitatibacter rugosus gen. nov., sp. nov. and Usitatibacter palustris sp. nov., novel members of Usitatibacteraceae fam. nov. within the order Nitrosomonadales isolated from soil.</title>
        <authorList>
            <person name="Huber K.J."/>
            <person name="Neumann-Schaal M."/>
            <person name="Geppert A."/>
            <person name="Luckner M."/>
            <person name="Wanner G."/>
            <person name="Overmann J."/>
        </authorList>
    </citation>
    <scope>NUCLEOTIDE SEQUENCE [LARGE SCALE GENOMIC DNA]</scope>
    <source>
        <strain evidence="1 2">Swamp67</strain>
    </source>
</reference>
<accession>A0A6M4H7X5</accession>
<dbReference type="InterPro" id="IPR011990">
    <property type="entry name" value="TPR-like_helical_dom_sf"/>
</dbReference>
<dbReference type="Proteomes" id="UP000503096">
    <property type="component" value="Chromosome"/>
</dbReference>
<keyword evidence="2" id="KW-1185">Reference proteome</keyword>
<name>A0A6M4H7X5_9PROT</name>
<dbReference type="Gene3D" id="1.25.40.10">
    <property type="entry name" value="Tetratricopeptide repeat domain"/>
    <property type="match status" value="1"/>
</dbReference>
<evidence type="ECO:0000313" key="1">
    <source>
        <dbReference type="EMBL" id="QJR15670.1"/>
    </source>
</evidence>
<organism evidence="1 2">
    <name type="scientific">Usitatibacter palustris</name>
    <dbReference type="NCBI Taxonomy" id="2732487"/>
    <lineage>
        <taxon>Bacteria</taxon>
        <taxon>Pseudomonadati</taxon>
        <taxon>Pseudomonadota</taxon>
        <taxon>Betaproteobacteria</taxon>
        <taxon>Nitrosomonadales</taxon>
        <taxon>Usitatibacteraceae</taxon>
        <taxon>Usitatibacter</taxon>
    </lineage>
</organism>
<gene>
    <name evidence="1" type="ORF">DSM104440_02495</name>
</gene>
<dbReference type="AlphaFoldDB" id="A0A6M4H7X5"/>
<protein>
    <submittedName>
        <fullName evidence="1">Uncharacterized protein</fullName>
    </submittedName>
</protein>
<dbReference type="RefSeq" id="WP_171163164.1">
    <property type="nucleotide sequence ID" value="NZ_CP053073.1"/>
</dbReference>
<dbReference type="InParanoid" id="A0A6M4H7X5"/>
<sequence length="224" mass="24238">MGTARYILVIPACAALVWLASGAVRLGFADTTTHESLRTMASWSARNIQPPLAEWLAVRNNLDEAALRSPNDPALHETLGVLLFQRAGTFEFVGLAHEKFVASLGLRPTSPYAWASVAAARYAQGKTDALFEVALVNAIALGPSEAEVQWTVADLGLAVWDDVSDATRRSIRTAIAAGMQRDPLGFLQVSQRRGRLDPACRHVAGNKRITDTKWVNLCEGRGTT</sequence>
<dbReference type="EMBL" id="CP053073">
    <property type="protein sequence ID" value="QJR15670.1"/>
    <property type="molecule type" value="Genomic_DNA"/>
</dbReference>
<dbReference type="KEGG" id="upl:DSM104440_02495"/>